<sequence length="139" mass="14754">MKYRVLGDTYALRLEPGEEVIASILSLCGREQITLASVSGLGAASSAVVGIYDLAAKQFCPNRLEGPLEIASLTGSVTACAGEPYLHLHAVFGDREGRAWGGHLSEAIISATAEIFLRRLDGRIGRADDPATGLKVWDL</sequence>
<dbReference type="RefSeq" id="WP_249283371.1">
    <property type="nucleotide sequence ID" value="NZ_JACRST010000017.1"/>
</dbReference>
<dbReference type="PIRSF" id="PIRSF016702">
    <property type="entry name" value="DNA_bp_PD1"/>
    <property type="match status" value="1"/>
</dbReference>
<dbReference type="CDD" id="cd11378">
    <property type="entry name" value="DUF296"/>
    <property type="match status" value="1"/>
</dbReference>
<dbReference type="PANTHER" id="PTHR34988">
    <property type="entry name" value="PROTEIN, PUTATIVE-RELATED"/>
    <property type="match status" value="1"/>
</dbReference>
<evidence type="ECO:0000259" key="1">
    <source>
        <dbReference type="PROSITE" id="PS51742"/>
    </source>
</evidence>
<reference evidence="2" key="1">
    <citation type="submission" date="2020-08" db="EMBL/GenBank/DDBJ databases">
        <title>Genome public.</title>
        <authorList>
            <person name="Liu C."/>
            <person name="Sun Q."/>
        </authorList>
    </citation>
    <scope>NUCLEOTIDE SEQUENCE</scope>
    <source>
        <strain evidence="2">NSJ-31</strain>
    </source>
</reference>
<dbReference type="AlphaFoldDB" id="A0A926E1B5"/>
<dbReference type="SUPFAM" id="SSF117856">
    <property type="entry name" value="AF0104/ALDC/Ptd012-like"/>
    <property type="match status" value="1"/>
</dbReference>
<dbReference type="GO" id="GO:0003677">
    <property type="term" value="F:DNA binding"/>
    <property type="evidence" value="ECO:0007669"/>
    <property type="project" value="UniProtKB-KW"/>
</dbReference>
<dbReference type="Proteomes" id="UP000653127">
    <property type="component" value="Unassembled WGS sequence"/>
</dbReference>
<feature type="domain" description="PPC" evidence="1">
    <location>
        <begin position="3"/>
        <end position="139"/>
    </location>
</feature>
<dbReference type="EMBL" id="JACRST010000017">
    <property type="protein sequence ID" value="MBC8547327.1"/>
    <property type="molecule type" value="Genomic_DNA"/>
</dbReference>
<evidence type="ECO:0000313" key="3">
    <source>
        <dbReference type="Proteomes" id="UP000653127"/>
    </source>
</evidence>
<evidence type="ECO:0000313" key="2">
    <source>
        <dbReference type="EMBL" id="MBC8547327.1"/>
    </source>
</evidence>
<comment type="caution">
    <text evidence="2">The sequence shown here is derived from an EMBL/GenBank/DDBJ whole genome shotgun (WGS) entry which is preliminary data.</text>
</comment>
<dbReference type="InterPro" id="IPR025707">
    <property type="entry name" value="DNA_bp_PD1"/>
</dbReference>
<gene>
    <name evidence="2" type="ORF">H8711_10365</name>
</gene>
<dbReference type="Gene3D" id="3.30.1330.80">
    <property type="entry name" value="Hypothetical protein, similar to alpha- acetolactate decarboxylase, domain 2"/>
    <property type="match status" value="1"/>
</dbReference>
<dbReference type="PANTHER" id="PTHR34988:SF1">
    <property type="entry name" value="DNA-BINDING PROTEIN"/>
    <property type="match status" value="1"/>
</dbReference>
<name>A0A926E1B5_9FIRM</name>
<protein>
    <submittedName>
        <fullName evidence="2">DNA-binding protein</fullName>
    </submittedName>
</protein>
<organism evidence="2 3">
    <name type="scientific">Ligaoa zhengdingensis</name>
    <dbReference type="NCBI Taxonomy" id="2763658"/>
    <lineage>
        <taxon>Bacteria</taxon>
        <taxon>Bacillati</taxon>
        <taxon>Bacillota</taxon>
        <taxon>Clostridia</taxon>
        <taxon>Eubacteriales</taxon>
        <taxon>Oscillospiraceae</taxon>
        <taxon>Ligaoa</taxon>
    </lineage>
</organism>
<dbReference type="Pfam" id="PF03479">
    <property type="entry name" value="PCC"/>
    <property type="match status" value="1"/>
</dbReference>
<keyword evidence="3" id="KW-1185">Reference proteome</keyword>
<dbReference type="InterPro" id="IPR005175">
    <property type="entry name" value="PPC_dom"/>
</dbReference>
<dbReference type="PROSITE" id="PS51742">
    <property type="entry name" value="PPC"/>
    <property type="match status" value="1"/>
</dbReference>
<proteinExistence type="predicted"/>
<keyword evidence="2" id="KW-0238">DNA-binding</keyword>
<accession>A0A926E1B5</accession>